<dbReference type="GO" id="GO:0016747">
    <property type="term" value="F:acyltransferase activity, transferring groups other than amino-acyl groups"/>
    <property type="evidence" value="ECO:0007669"/>
    <property type="project" value="InterPro"/>
</dbReference>
<feature type="transmembrane region" description="Helical" evidence="1">
    <location>
        <begin position="332"/>
        <end position="353"/>
    </location>
</feature>
<dbReference type="InterPro" id="IPR050879">
    <property type="entry name" value="Acyltransferase_3"/>
</dbReference>
<feature type="transmembrane region" description="Helical" evidence="1">
    <location>
        <begin position="260"/>
        <end position="283"/>
    </location>
</feature>
<name>A6VMJ6_ACTSZ</name>
<dbReference type="OrthoDB" id="9767863at2"/>
<keyword evidence="1" id="KW-1133">Transmembrane helix</keyword>
<reference evidence="4" key="1">
    <citation type="journal article" date="2010" name="BMC Genomics">
        <title>A genomic perspective on the potential of Actinobacillus succinogenes for industrial succinate production.</title>
        <authorList>
            <person name="McKinlay J.B."/>
            <person name="Laivenieks M."/>
            <person name="Schindler B.D."/>
            <person name="McKinlay A.A."/>
            <person name="Siddaramappa S."/>
            <person name="Challacombe J.F."/>
            <person name="Lowry S.R."/>
            <person name="Clum A."/>
            <person name="Lapidus A.L."/>
            <person name="Burkhart K.B."/>
            <person name="Harkins V."/>
            <person name="Vieille C."/>
        </authorList>
    </citation>
    <scope>NUCLEOTIDE SEQUENCE [LARGE SCALE GENOMIC DNA]</scope>
    <source>
        <strain evidence="4">ATCC 55618 / DSM 22257 / CCUG 43843 / 130Z</strain>
    </source>
</reference>
<sequence>MKSLNTDYFSRIDHLRFFAATLVIFHHFRGKLSLDNGQWTMDIISSSSLFIKTWLINGSTGVSLFLFLTGFLFCIISGYGEKKIQYKGFIYNRILRIFPMMVLMAFIVITVNRAGSTPMDIFRILTLQLNTGHSYTGWGHEFYPSGPIWTIAVEFQFYLLFPFLALFLSRYGLKYLFAIVLLSIALRFNIHSLVSKPMYWNFYHSIFGRLDQFVLGMIFAVLWKRGYFSLFSSKLVSLVVVITSIIVLMYLFTFKKTDAIYTYFSFTIEAICWGLIAVAYFVVKLPKVKFIDTSLAKLGEISFSLYILHLPIGGMVTRVLNLSLATSVTDSLSMTLIRLIPIILVSFFTFYVIEKPFMSLRVKYTS</sequence>
<feature type="domain" description="Acyltransferase 3" evidence="2">
    <location>
        <begin position="11"/>
        <end position="348"/>
    </location>
</feature>
<gene>
    <name evidence="3" type="ordered locus">Asuc_0823</name>
</gene>
<keyword evidence="4" id="KW-1185">Reference proteome</keyword>
<feature type="transmembrane region" description="Helical" evidence="1">
    <location>
        <begin position="206"/>
        <end position="223"/>
    </location>
</feature>
<keyword evidence="1" id="KW-0812">Transmembrane</keyword>
<evidence type="ECO:0000259" key="2">
    <source>
        <dbReference type="Pfam" id="PF01757"/>
    </source>
</evidence>
<keyword evidence="1" id="KW-0472">Membrane</keyword>
<dbReference type="STRING" id="339671.Asuc_0823"/>
<evidence type="ECO:0000313" key="4">
    <source>
        <dbReference type="Proteomes" id="UP000001114"/>
    </source>
</evidence>
<dbReference type="eggNOG" id="COG1835">
    <property type="taxonomic scope" value="Bacteria"/>
</dbReference>
<evidence type="ECO:0000313" key="3">
    <source>
        <dbReference type="EMBL" id="ABR74193.1"/>
    </source>
</evidence>
<dbReference type="InterPro" id="IPR002656">
    <property type="entry name" value="Acyl_transf_3_dom"/>
</dbReference>
<feature type="transmembrane region" description="Helical" evidence="1">
    <location>
        <begin position="148"/>
        <end position="168"/>
    </location>
</feature>
<dbReference type="Proteomes" id="UP000001114">
    <property type="component" value="Chromosome"/>
</dbReference>
<feature type="transmembrane region" description="Helical" evidence="1">
    <location>
        <begin position="235"/>
        <end position="254"/>
    </location>
</feature>
<dbReference type="Pfam" id="PF01757">
    <property type="entry name" value="Acyl_transf_3"/>
    <property type="match status" value="1"/>
</dbReference>
<dbReference type="AlphaFoldDB" id="A6VMJ6"/>
<dbReference type="GO" id="GO:0016020">
    <property type="term" value="C:membrane"/>
    <property type="evidence" value="ECO:0007669"/>
    <property type="project" value="TreeGrafter"/>
</dbReference>
<feature type="transmembrane region" description="Helical" evidence="1">
    <location>
        <begin position="49"/>
        <end position="76"/>
    </location>
</feature>
<dbReference type="PANTHER" id="PTHR23028:SF53">
    <property type="entry name" value="ACYL_TRANSF_3 DOMAIN-CONTAINING PROTEIN"/>
    <property type="match status" value="1"/>
</dbReference>
<dbReference type="KEGG" id="asu:Asuc_0823"/>
<dbReference type="GO" id="GO:0000271">
    <property type="term" value="P:polysaccharide biosynthetic process"/>
    <property type="evidence" value="ECO:0007669"/>
    <property type="project" value="TreeGrafter"/>
</dbReference>
<keyword evidence="3" id="KW-0012">Acyltransferase</keyword>
<feature type="transmembrane region" description="Helical" evidence="1">
    <location>
        <begin position="97"/>
        <end position="115"/>
    </location>
</feature>
<dbReference type="RefSeq" id="WP_012072571.1">
    <property type="nucleotide sequence ID" value="NC_009655.1"/>
</dbReference>
<keyword evidence="3" id="KW-0808">Transferase</keyword>
<dbReference type="PANTHER" id="PTHR23028">
    <property type="entry name" value="ACETYLTRANSFERASE"/>
    <property type="match status" value="1"/>
</dbReference>
<accession>A6VMJ6</accession>
<feature type="transmembrane region" description="Helical" evidence="1">
    <location>
        <begin position="303"/>
        <end position="320"/>
    </location>
</feature>
<evidence type="ECO:0000256" key="1">
    <source>
        <dbReference type="SAM" id="Phobius"/>
    </source>
</evidence>
<dbReference type="EMBL" id="CP000746">
    <property type="protein sequence ID" value="ABR74193.1"/>
    <property type="molecule type" value="Genomic_DNA"/>
</dbReference>
<protein>
    <submittedName>
        <fullName evidence="3">Acyltransferase 3</fullName>
    </submittedName>
</protein>
<feature type="transmembrane region" description="Helical" evidence="1">
    <location>
        <begin position="175"/>
        <end position="194"/>
    </location>
</feature>
<proteinExistence type="predicted"/>
<dbReference type="HOGENOM" id="CLU_005679_1_4_6"/>
<organism evidence="3 4">
    <name type="scientific">Actinobacillus succinogenes (strain ATCC 55618 / DSM 22257 / CCUG 43843 / 130Z)</name>
    <dbReference type="NCBI Taxonomy" id="339671"/>
    <lineage>
        <taxon>Bacteria</taxon>
        <taxon>Pseudomonadati</taxon>
        <taxon>Pseudomonadota</taxon>
        <taxon>Gammaproteobacteria</taxon>
        <taxon>Pasteurellales</taxon>
        <taxon>Pasteurellaceae</taxon>
        <taxon>Actinobacillus</taxon>
    </lineage>
</organism>